<dbReference type="NCBIfam" id="TIGR03696">
    <property type="entry name" value="Rhs_assc_core"/>
    <property type="match status" value="1"/>
</dbReference>
<proteinExistence type="predicted"/>
<feature type="chain" id="PRO_5030022864" evidence="1">
    <location>
        <begin position="26"/>
        <end position="2525"/>
    </location>
</feature>
<feature type="domain" description="DUF6443" evidence="2">
    <location>
        <begin position="307"/>
        <end position="473"/>
    </location>
</feature>
<sequence length="2525" mass="277248">MKPRMLLLRLLFALFIVNSAFVAWAQKDGGVVKTPLISNMSGDSLATANTYAISQSYIPATGGWELSPSITNIISLVVNEETNTYLSADFTATVVVNIQYGKAGYAENSKQVSLTVTYSKSEGAKYNARNYFSFKGANFVRVTVATPSTATVGGVSVNKFIRLQNEMRVTSYYKLNATKIPVITQLPATADELPLTWQTPVDAGNNGVQLEWTWLEDELKSTFYDSGDTVNPKLLFRRNATRIDLPAGKSSYNIPLFYDGQGKLYYHIRAVNNDATGKRTDGNWSDLQSYIFKGHNDSLNWQVSTSFAEEGKRKSVIEYFDGSLRGRQTVTKDNSTNNVIAAETFYDAMGRPAVQVLPVPGINSVVAYTKNLNLFNNQASFEDPAKYFDLESTSFPGSATPVMKPDSSVAALYYSSGNADKNSNSNSNIPSAEGYPYSVTRYTPDATGRILSQSGVGAAMKMGSGHEIKYYYGTPAQEELDGLFGTEAGDFTHYAKNMVKDANGQMSVSYVDMTGKTVATALAGEAPVGVKALLPDNTQYPNQYATYITRNLLNNNANLIKGHSVESVTSLLVPAKGVYNFNYALTPAALLLTSCQGQQLNYDCKYTLEITVIDESGDHAPIVRRFNNITVNLEDTSATVAEFKDESGVPSNNITFSYTFEPGSYLVRKTLSISDASLQKYKELFVSKGVCKTQDQLIDSVYTVMRAGSACGGATAITCQSCMDSLGSYNIYRNKYIQNLGSNLPSESAIHAAYSADSLNCKALCGNTSHRLESIRSMMLADMTPYTGQYATGNPPASYSSDILYYQYDIFSTLPNNGLHPFYKYPWTTDSIRTYYRDAYDSIDRSIHPDTGALYNVLDTLSASGFASRFTSSWAEALLPHHPEYGRLNFAEKHLKRTYDWIEAFNQDSTYAQAASNGHIVSSGSFLVSVFLDHQDPFFDDAFSPSNIRTMDSIVNRSGYYKTNLWNIAYTSVICNNIADANSRANCESGSHKPPFADLTDDQRNSVWNVFKGLYSNVRDSMVNAWIRTKVPISNETSFAAQNYALRFASNSLLVAQTDGWSSWYPATSGGAPAVSMPDSAAAVYTNRCSSYIDGWKTKLLQCAAIASMADTARARLLNKITAGMEAVCRKGTDEANPNGSSSVAPSTAYDGQPRTFEEVILKELTDAGIPRNLFCNAFVIDFPKPYGKNPVLVQSYIARLDTCTCSRYAALVQEANNTPGYSGYTMTNLNKYLKQAYGDTLTAVVYAGLQHCSELVTRVGCDSTIDSGPSTRASTGTNCRDTVVTYGLSSAQPLPAFLKCGYVNISRCVTCDTLSALTGRFKTYFANTPFTGAPYLNDDLDTTQIACNALFARYLNYYTGLELTWMDYVKAAATSSCSLANYAANSNAHQTVICGSTKIITDTAGKFVVESPCDKVQTQATSLAINIYEAQREQLLANFEVLYLAKCLEAKNAEVFMVSDTSREYHYTLYYYDQAGNLVKTVPPKGVRPDFSTTFLNRVKTARSMGDTALPVHSFLTQYRYNSLNQLVAQKSPDAGISSFWYDRLGRLAVSRNAQQQADARSLYSYTIYDALGRITEVGQKPATSAMLQTISQDTAALYNWLYNTGGTREQVTGTVYDIARGGFDTLMSQKNLRNRVSYSYTQNLATEAPYYTSATFYSYDVHGNVDTLVQDYKGISIANNSNNRFKRITYQYDLISGKVNGVDYQPGFADNFYHRYTYDAENRLTEVETSRDKLYWEREAAYSYYKHGPVSRVVFGQQQVQGVDYAYTLQGWLKSVNSGISTGNGFDSVCISGSAVDSLIVNQRSGNTPGSYTARFKISFTGEFESGVNDSFVAVVDSTLAVCKNNGNAGGLLTTSEAATVANDIFGFNLHYYPGDYLPIGGSVATSVLNALGTEAAPLYNGNIAAMAVAIPKLGDAKLYNYHYDQLNRLVQMDAYNGINTTTGTFTPIKLNDYKERISYDPNGNIQSYLRNGVTTNGIYPAMDSLTYDYYANNNRLKHIGDNTTYTNNYSTDIDNQVAANNYTYDSIGNLKSDAAEGITDIQWTVYGKIASITKNGNTISYTYDASGNRISKNAGDVTTFYVRDASGNVMAVYEQTASTNTLQQTENHIYGSSRLGIQKQLTVAAQPVALASGFGSGTNSIFTRGEKLFELSNHLGNVLATVSDKRLQVSAAGSTVDYYNADVVSAQDYYPFGMLQPGRSYNAGGYRYGFNGKENDNEVKGDGNQQDYGMRIYDPRIGKFLSVDPITKDYPELTPYQFASNRPIQGVDLDGGEFQDRATNVAYWMKRHPVQTTIRESLLSGMVDLRNVRDASLYLGGGQVMPKRNWAWDLLAGPRVFSGYAGNGKLYINNIVDADGYVTNRTVPIGGTAPLPDGIGSPFGRISHFSQLGFRYEAAVKTSEDGSRFISHFLRHGSQKILIGYSSISAEGLLSNAFEVHELLQGLGASKAMYAELKIIGFSKVESSFNPSSTNFQEFMKIYDASKGNLVEAAKATPAAKALGEGWTPTNFNVTESNIKMEWIKK</sequence>
<reference evidence="4" key="1">
    <citation type="submission" date="2017-01" db="EMBL/GenBank/DDBJ databases">
        <authorList>
            <person name="Varghese N."/>
            <person name="Submissions S."/>
        </authorList>
    </citation>
    <scope>NUCLEOTIDE SEQUENCE [LARGE SCALE GENOMIC DNA]</scope>
    <source>
        <strain evidence="4">DSM 21054</strain>
    </source>
</reference>
<dbReference type="InterPro" id="IPR045619">
    <property type="entry name" value="DUF6443"/>
</dbReference>
<dbReference type="STRING" id="477680.SAMN05421788_106230"/>
<dbReference type="PANTHER" id="PTHR32305">
    <property type="match status" value="1"/>
</dbReference>
<dbReference type="EMBL" id="FTOR01000006">
    <property type="protein sequence ID" value="SIT25042.1"/>
    <property type="molecule type" value="Genomic_DNA"/>
</dbReference>
<dbReference type="OrthoDB" id="2972467at2"/>
<organism evidence="3 4">
    <name type="scientific">Filimonas lacunae</name>
    <dbReference type="NCBI Taxonomy" id="477680"/>
    <lineage>
        <taxon>Bacteria</taxon>
        <taxon>Pseudomonadati</taxon>
        <taxon>Bacteroidota</taxon>
        <taxon>Chitinophagia</taxon>
        <taxon>Chitinophagales</taxon>
        <taxon>Chitinophagaceae</taxon>
        <taxon>Filimonas</taxon>
    </lineage>
</organism>
<accession>A0A173MF84</accession>
<evidence type="ECO:0000313" key="4">
    <source>
        <dbReference type="Proteomes" id="UP000186917"/>
    </source>
</evidence>
<keyword evidence="1" id="KW-0732">Signal</keyword>
<dbReference type="PANTHER" id="PTHR32305:SF15">
    <property type="entry name" value="PROTEIN RHSA-RELATED"/>
    <property type="match status" value="1"/>
</dbReference>
<evidence type="ECO:0000256" key="1">
    <source>
        <dbReference type="SAM" id="SignalP"/>
    </source>
</evidence>
<dbReference type="Gene3D" id="2.180.10.10">
    <property type="entry name" value="RHS repeat-associated core"/>
    <property type="match status" value="1"/>
</dbReference>
<dbReference type="Proteomes" id="UP000186917">
    <property type="component" value="Unassembled WGS sequence"/>
</dbReference>
<evidence type="ECO:0000259" key="2">
    <source>
        <dbReference type="Pfam" id="PF20041"/>
    </source>
</evidence>
<dbReference type="Pfam" id="PF20041">
    <property type="entry name" value="DUF6443"/>
    <property type="match status" value="1"/>
</dbReference>
<dbReference type="InterPro" id="IPR022385">
    <property type="entry name" value="Rhs_assc_core"/>
</dbReference>
<dbReference type="InterPro" id="IPR050708">
    <property type="entry name" value="T6SS_VgrG/RHS"/>
</dbReference>
<dbReference type="RefSeq" id="WP_144264087.1">
    <property type="nucleotide sequence ID" value="NZ_AP017422.1"/>
</dbReference>
<name>A0A173MF84_9BACT</name>
<keyword evidence="4" id="KW-1185">Reference proteome</keyword>
<gene>
    <name evidence="3" type="ORF">SAMN05421788_106230</name>
</gene>
<dbReference type="KEGG" id="fln:FLA_2183"/>
<feature type="signal peptide" evidence="1">
    <location>
        <begin position="1"/>
        <end position="25"/>
    </location>
</feature>
<protein>
    <submittedName>
        <fullName evidence="3">YD repeat-containing protein</fullName>
    </submittedName>
</protein>
<evidence type="ECO:0000313" key="3">
    <source>
        <dbReference type="EMBL" id="SIT25042.1"/>
    </source>
</evidence>